<feature type="compositionally biased region" description="Basic and acidic residues" evidence="7">
    <location>
        <begin position="20"/>
        <end position="35"/>
    </location>
</feature>
<dbReference type="OrthoDB" id="77601at2759"/>
<name>A0A8C5MDY8_9ANUR</name>
<dbReference type="FunFam" id="3.60.20.30:FF:000002">
    <property type="entry name" value="Taspase, threonine aspartase, 1"/>
    <property type="match status" value="1"/>
</dbReference>
<dbReference type="GO" id="GO:0051604">
    <property type="term" value="P:protein maturation"/>
    <property type="evidence" value="ECO:0007669"/>
    <property type="project" value="TreeGrafter"/>
</dbReference>
<organism evidence="8 9">
    <name type="scientific">Leptobrachium leishanense</name>
    <name type="common">Leishan spiny toad</name>
    <dbReference type="NCBI Taxonomy" id="445787"/>
    <lineage>
        <taxon>Eukaryota</taxon>
        <taxon>Metazoa</taxon>
        <taxon>Chordata</taxon>
        <taxon>Craniata</taxon>
        <taxon>Vertebrata</taxon>
        <taxon>Euteleostomi</taxon>
        <taxon>Amphibia</taxon>
        <taxon>Batrachia</taxon>
        <taxon>Anura</taxon>
        <taxon>Pelobatoidea</taxon>
        <taxon>Megophryidae</taxon>
        <taxon>Leptobrachium</taxon>
    </lineage>
</organism>
<dbReference type="CDD" id="cd04514">
    <property type="entry name" value="Taspase1_like"/>
    <property type="match status" value="1"/>
</dbReference>
<dbReference type="Pfam" id="PF01112">
    <property type="entry name" value="Asparaginase_2"/>
    <property type="match status" value="1"/>
</dbReference>
<evidence type="ECO:0000256" key="4">
    <source>
        <dbReference type="ARBA" id="ARBA00023145"/>
    </source>
</evidence>
<dbReference type="Proteomes" id="UP000694569">
    <property type="component" value="Unplaced"/>
</dbReference>
<reference evidence="8" key="1">
    <citation type="submission" date="2025-08" db="UniProtKB">
        <authorList>
            <consortium name="Ensembl"/>
        </authorList>
    </citation>
    <scope>IDENTIFICATION</scope>
</reference>
<comment type="subunit">
    <text evidence="5">Intramolecular proteolysis generates 2 subunits, alpha and beta, which reassemble through a non-covalent association to form the fully active enzyme.</text>
</comment>
<dbReference type="InterPro" id="IPR037464">
    <property type="entry name" value="Taspase1"/>
</dbReference>
<evidence type="ECO:0000256" key="5">
    <source>
        <dbReference type="ARBA" id="ARBA00063375"/>
    </source>
</evidence>
<evidence type="ECO:0000313" key="9">
    <source>
        <dbReference type="Proteomes" id="UP000694569"/>
    </source>
</evidence>
<keyword evidence="9" id="KW-1185">Reference proteome</keyword>
<keyword evidence="4" id="KW-0865">Zymogen</keyword>
<protein>
    <recommendedName>
        <fullName evidence="6">Threonine aspartase 1</fullName>
    </recommendedName>
</protein>
<keyword evidence="3" id="KW-0378">Hydrolase</keyword>
<dbReference type="InterPro" id="IPR000246">
    <property type="entry name" value="Peptidase_T2"/>
</dbReference>
<dbReference type="Ensembl" id="ENSLLET00000013714.1">
    <property type="protein sequence ID" value="ENSLLEP00000013197.1"/>
    <property type="gene ID" value="ENSLLEG00000007822.1"/>
</dbReference>
<evidence type="ECO:0000256" key="1">
    <source>
        <dbReference type="ARBA" id="ARBA00010872"/>
    </source>
</evidence>
<evidence type="ECO:0000256" key="3">
    <source>
        <dbReference type="ARBA" id="ARBA00022801"/>
    </source>
</evidence>
<accession>A0A8C5MDY8</accession>
<evidence type="ECO:0000256" key="7">
    <source>
        <dbReference type="SAM" id="MobiDB-lite"/>
    </source>
</evidence>
<evidence type="ECO:0000256" key="2">
    <source>
        <dbReference type="ARBA" id="ARBA00022670"/>
    </source>
</evidence>
<evidence type="ECO:0000313" key="8">
    <source>
        <dbReference type="Ensembl" id="ENSLLEP00000013197.1"/>
    </source>
</evidence>
<sequence length="416" mass="44485">MEKALHSSDISPSESSLGAGRKETESSKELDSVKSQEPKRVGFVLVHAGAGYHSESKAKEYKHVCKRACKKAIEKLQAGDLATDAVTAALVELEDSPFTNAGMGSNLNLLGEIECDASIMDGKSLSFGAVGSLSGIKNPVLAANKLLCEGQKGKLSAGRIPPCFLVGEGALKWAVDHGIPTCPQDIMATKLSLAAFKRNKRKLELAEKVETDFMQLKKRRQSSEKAALYGCGCWAENTGIHNPYSTAVSTSGCGEHLVRTILARECSLALQAEDAHQALLESMQNKFIGSPFLANEDSILGGVIVLRSCRCSSKLDSTNDKQALLVEFLWSHTTESMCVGYMSAQDGKAKVTEHSAEIVCTVLSFLSSQTGVVLFQCFAAPHVTVACRMGRDVSEQRAVLLDSPSLSPCTPLTLAP</sequence>
<dbReference type="GeneTree" id="ENSGT00950000183045"/>
<dbReference type="GO" id="GO:0006508">
    <property type="term" value="P:proteolysis"/>
    <property type="evidence" value="ECO:0007669"/>
    <property type="project" value="UniProtKB-KW"/>
</dbReference>
<feature type="region of interest" description="Disordered" evidence="7">
    <location>
        <begin position="1"/>
        <end position="35"/>
    </location>
</feature>
<dbReference type="Gene3D" id="3.60.20.30">
    <property type="entry name" value="(Glycosyl)asparaginase"/>
    <property type="match status" value="1"/>
</dbReference>
<reference evidence="8" key="2">
    <citation type="submission" date="2025-09" db="UniProtKB">
        <authorList>
            <consortium name="Ensembl"/>
        </authorList>
    </citation>
    <scope>IDENTIFICATION</scope>
</reference>
<dbReference type="AlphaFoldDB" id="A0A8C5MDY8"/>
<comment type="similarity">
    <text evidence="1">Belongs to the Ntn-hydrolase family.</text>
</comment>
<dbReference type="InterPro" id="IPR029055">
    <property type="entry name" value="Ntn_hydrolases_N"/>
</dbReference>
<dbReference type="GO" id="GO:0004298">
    <property type="term" value="F:threonine-type endopeptidase activity"/>
    <property type="evidence" value="ECO:0007669"/>
    <property type="project" value="InterPro"/>
</dbReference>
<evidence type="ECO:0000256" key="6">
    <source>
        <dbReference type="ARBA" id="ARBA00072949"/>
    </source>
</evidence>
<dbReference type="PANTHER" id="PTHR10188:SF8">
    <property type="entry name" value="THREONINE ASPARTASE 1"/>
    <property type="match status" value="1"/>
</dbReference>
<dbReference type="GO" id="GO:0005829">
    <property type="term" value="C:cytosol"/>
    <property type="evidence" value="ECO:0007669"/>
    <property type="project" value="UniProtKB-ARBA"/>
</dbReference>
<dbReference type="PANTHER" id="PTHR10188">
    <property type="entry name" value="L-ASPARAGINASE"/>
    <property type="match status" value="1"/>
</dbReference>
<keyword evidence="2" id="KW-0645">Protease</keyword>
<proteinExistence type="inferred from homology"/>
<gene>
    <name evidence="8" type="primary">TASP1</name>
</gene>
<dbReference type="SUPFAM" id="SSF56235">
    <property type="entry name" value="N-terminal nucleophile aminohydrolases (Ntn hydrolases)"/>
    <property type="match status" value="1"/>
</dbReference>